<proteinExistence type="predicted"/>
<name>A0AC11BYT7_SHEEP</name>
<sequence length="973" mass="111464">MISQCVPFNSQGNVASQPVLGKDETADYGVNDTVHPAEGVSLEKDLISQTTATQEKSQEELTTINNSVSKEIWLDFEDFCVCFQTLYIFHKPSSYCLNFQKSEFKFSDERVSYHLFMDSLKPIELLICFSALVRWGESGALTKNSPPIEPGLLTVETVSWKSLKPRDLVVTIHTYATKATVVRLPVGRHMLLFTAYSPVGHSIHICSMATFVIGDEDVVLPNFEPESYRFTEQALTILKAVGHVIANFKDKAKLPAALKDLQTAHYPIPFQDKELTAQHFRVFHISLWRLMKKAQITKPPPNTKFAFRAVVLDLDLLDSSLEEASLAEWVDAKYSVPTSDKDYSPEEVAAAIKIQAMWRGTYVRLLMKARTPDTKENASVADTLQKVWAVLEQNMEQYAISLLRLMFKSKCKSMESYPCYQDEETKIAFADYTVTYTDQPPNTWFIVFRETFLVPQDMILVPKVYTTLPVCMLHIVNNDTMEQVPKVFQKVVPYLYTKNKKGYTFVAEAYTGDMYVSSSRWKLRLIGSYHPLPCLSRDPPCNTFAIKEIRDYYIPNDKKIIFRYSVKVALPHPVTIHVRTSKPDVFIKLQILENEEVIVSSTGKGQAIIPAINFLGNEKVLSSQSHGEKHEELITLGSPDSHTISEGQKSSGTSKGTRKGKEKSSEKERTAKEKQAPRFEPQMYAAHPQQEDPNKPYWILRLVTEHNEAEFFEVKKDTERTDEIRAMKQAWEMTEPGRSIKAAQARLHYLSQFIRKTPDAECVPVSESQTKAGEEGSMLWKKWQAGKGMKDLAKSTNSESGGSSPAGKEERDQSLRRENIRPRSRSPTILEMSPQLIRKKLECVDINQYIRKTNIEPLLQTDELNQQQAMQKAEEVHQFRQYRARLLSIRDIEQEERFKEKDRVLEMYGEMRDSLDEARQKIFNIREEYRNKLLEAERLRLEAQAAEEAASRVEPEKKVPAPDTHKKKKEKKK</sequence>
<reference evidence="1" key="1">
    <citation type="submission" date="2020-11" db="EMBL/GenBank/DDBJ databases">
        <authorList>
            <person name="Davenport K.M."/>
            <person name="Bickhart D.M."/>
            <person name="Smith T.P.L."/>
            <person name="Murdoch B.M."/>
            <person name="Rosen B.D."/>
        </authorList>
    </citation>
    <scope>NUCLEOTIDE SEQUENCE [LARGE SCALE GENOMIC DNA]</scope>
    <source>
        <strain evidence="1">OAR_USU_Benz2616</strain>
    </source>
</reference>
<accession>A0AC11BYT7</accession>
<evidence type="ECO:0000313" key="1">
    <source>
        <dbReference type="Ensembl" id="ENSOARP00020021109.2"/>
    </source>
</evidence>
<dbReference type="Ensembl" id="ENSOART00020025454.2">
    <property type="protein sequence ID" value="ENSOARP00020021109.2"/>
    <property type="gene ID" value="ENSOARG00020014522.2"/>
</dbReference>
<reference evidence="1" key="3">
    <citation type="submission" date="2025-09" db="UniProtKB">
        <authorList>
            <consortium name="Ensembl"/>
        </authorList>
    </citation>
    <scope>IDENTIFICATION</scope>
</reference>
<organism evidence="1">
    <name type="scientific">Ovis aries</name>
    <name type="common">Sheep</name>
    <dbReference type="NCBI Taxonomy" id="9940"/>
    <lineage>
        <taxon>Eukaryota</taxon>
        <taxon>Metazoa</taxon>
        <taxon>Chordata</taxon>
        <taxon>Craniata</taxon>
        <taxon>Vertebrata</taxon>
        <taxon>Euteleostomi</taxon>
        <taxon>Mammalia</taxon>
        <taxon>Eutheria</taxon>
        <taxon>Laurasiatheria</taxon>
        <taxon>Artiodactyla</taxon>
        <taxon>Ruminantia</taxon>
        <taxon>Pecora</taxon>
        <taxon>Bovidae</taxon>
        <taxon>Caprinae</taxon>
        <taxon>Ovis</taxon>
    </lineage>
</organism>
<protein>
    <submittedName>
        <fullName evidence="1">Androglobin</fullName>
    </submittedName>
</protein>
<reference evidence="1" key="2">
    <citation type="submission" date="2025-08" db="UniProtKB">
        <authorList>
            <consortium name="Ensembl"/>
        </authorList>
    </citation>
    <scope>IDENTIFICATION</scope>
</reference>
<gene>
    <name evidence="1" type="primary">ADGB</name>
</gene>